<proteinExistence type="predicted"/>
<evidence type="ECO:0000256" key="2">
    <source>
        <dbReference type="ARBA" id="ARBA00022679"/>
    </source>
</evidence>
<dbReference type="GO" id="GO:0009103">
    <property type="term" value="P:lipopolysaccharide biosynthetic process"/>
    <property type="evidence" value="ECO:0007669"/>
    <property type="project" value="TreeGrafter"/>
</dbReference>
<reference evidence="4" key="1">
    <citation type="submission" date="2009-01" db="EMBL/GenBank/DDBJ databases">
        <title>Complete sequence of chromosome of Arthrobacter chlorophenolicus A6.</title>
        <authorList>
            <consortium name="US DOE Joint Genome Institute"/>
            <person name="Lucas S."/>
            <person name="Copeland A."/>
            <person name="Lapidus A."/>
            <person name="Glavina del Rio T."/>
            <person name="Tice H."/>
            <person name="Bruce D."/>
            <person name="Goodwin L."/>
            <person name="Pitluck S."/>
            <person name="Goltsman E."/>
            <person name="Clum A."/>
            <person name="Larimer F."/>
            <person name="Land M."/>
            <person name="Hauser L."/>
            <person name="Kyrpides N."/>
            <person name="Mikhailova N."/>
            <person name="Jansson J."/>
            <person name="Richardson P."/>
        </authorList>
    </citation>
    <scope>NUCLEOTIDE SEQUENCE [LARGE SCALE GENOMIC DNA]</scope>
    <source>
        <strain evidence="4">A6</strain>
    </source>
</reference>
<keyword evidence="1" id="KW-0328">Glycosyltransferase</keyword>
<keyword evidence="5" id="KW-1185">Reference proteome</keyword>
<dbReference type="KEGG" id="ach:Achl_2941"/>
<dbReference type="Gene3D" id="3.40.50.2000">
    <property type="entry name" value="Glycogen Phosphorylase B"/>
    <property type="match status" value="2"/>
</dbReference>
<organism evidence="4 5">
    <name type="scientific">Pseudarthrobacter chlorophenolicus (strain ATCC 700700 / DSM 12829 / CIP 107037 / JCM 12360 / KCTC 9906 / NCIMB 13794 / A6)</name>
    <name type="common">Arthrobacter chlorophenolicus</name>
    <dbReference type="NCBI Taxonomy" id="452863"/>
    <lineage>
        <taxon>Bacteria</taxon>
        <taxon>Bacillati</taxon>
        <taxon>Actinomycetota</taxon>
        <taxon>Actinomycetes</taxon>
        <taxon>Micrococcales</taxon>
        <taxon>Micrococcaceae</taxon>
        <taxon>Pseudarthrobacter</taxon>
    </lineage>
</organism>
<dbReference type="CDD" id="cd03794">
    <property type="entry name" value="GT4_WbuB-like"/>
    <property type="match status" value="1"/>
</dbReference>
<dbReference type="GO" id="GO:0016757">
    <property type="term" value="F:glycosyltransferase activity"/>
    <property type="evidence" value="ECO:0007669"/>
    <property type="project" value="UniProtKB-KW"/>
</dbReference>
<gene>
    <name evidence="4" type="ordered locus">Achl_2941</name>
</gene>
<dbReference type="RefSeq" id="WP_015938098.1">
    <property type="nucleotide sequence ID" value="NC_011886.1"/>
</dbReference>
<dbReference type="SMR" id="B8HEF7"/>
<evidence type="ECO:0000256" key="1">
    <source>
        <dbReference type="ARBA" id="ARBA00022676"/>
    </source>
</evidence>
<dbReference type="Pfam" id="PF13692">
    <property type="entry name" value="Glyco_trans_1_4"/>
    <property type="match status" value="1"/>
</dbReference>
<feature type="domain" description="Glycosyltransferase subfamily 4-like N-terminal" evidence="3">
    <location>
        <begin position="20"/>
        <end position="190"/>
    </location>
</feature>
<dbReference type="CAZy" id="GT4">
    <property type="family name" value="Glycosyltransferase Family 4"/>
</dbReference>
<protein>
    <submittedName>
        <fullName evidence="4">Glycosyl transferase group 1</fullName>
    </submittedName>
</protein>
<dbReference type="Pfam" id="PF13579">
    <property type="entry name" value="Glyco_trans_4_4"/>
    <property type="match status" value="1"/>
</dbReference>
<evidence type="ECO:0000259" key="3">
    <source>
        <dbReference type="Pfam" id="PF13579"/>
    </source>
</evidence>
<dbReference type="Proteomes" id="UP000002505">
    <property type="component" value="Chromosome"/>
</dbReference>
<dbReference type="InterPro" id="IPR028098">
    <property type="entry name" value="Glyco_trans_4-like_N"/>
</dbReference>
<accession>B8HEF7</accession>
<evidence type="ECO:0000313" key="4">
    <source>
        <dbReference type="EMBL" id="ACL40902.1"/>
    </source>
</evidence>
<dbReference type="eggNOG" id="COG0438">
    <property type="taxonomic scope" value="Bacteria"/>
</dbReference>
<dbReference type="PANTHER" id="PTHR46401">
    <property type="entry name" value="GLYCOSYLTRANSFERASE WBBK-RELATED"/>
    <property type="match status" value="1"/>
</dbReference>
<dbReference type="OrthoDB" id="509705at2"/>
<dbReference type="SUPFAM" id="SSF53756">
    <property type="entry name" value="UDP-Glycosyltransferase/glycogen phosphorylase"/>
    <property type="match status" value="1"/>
</dbReference>
<dbReference type="AlphaFoldDB" id="B8HEF7"/>
<dbReference type="STRING" id="452863.Achl_2941"/>
<evidence type="ECO:0000313" key="5">
    <source>
        <dbReference type="Proteomes" id="UP000002505"/>
    </source>
</evidence>
<dbReference type="PANTHER" id="PTHR46401:SF2">
    <property type="entry name" value="GLYCOSYLTRANSFERASE WBBK-RELATED"/>
    <property type="match status" value="1"/>
</dbReference>
<sequence length="414" mass="46673">MTAPLVLVLVQNLPLPGDRRVWLECRSLRDAGYRVAAITPAAAGDPAYEEYQGVHLHKYAPPGETSSLWSFIWEFIYCWVQTFFLTLRVWRLHGKPAVIQSCNPPDTFFLIGFLLRPFGVKFVFDQHDLNPEVYESRFGKRGFFHWALGVLEKLTYSTAQETIVTNESYAEVARTRGGVPANKVTVVRTGPDTTLLKPKAPNEDLKRGRKHLVHFHGVMGPQDGVDLVIDTIHYVTSSRARKDVTFSVLGKGDEWERLRAKVTQLDLEDFVYMPGRVTDSELFDYLSTADVGLSADPPGPLNNVSTMNKTMEYMAFGVPVLAFDLKETRYSAQDAAVYVDSPTPEAYGEELLRMLDNHQLLVRLGEAGRERATKVLDWKFQARQYLGVFERVVGLPKGDQQRGARTSERSSAHS</sequence>
<dbReference type="HOGENOM" id="CLU_009583_36_2_11"/>
<keyword evidence="2 4" id="KW-0808">Transferase</keyword>
<dbReference type="EMBL" id="CP001341">
    <property type="protein sequence ID" value="ACL40902.1"/>
    <property type="molecule type" value="Genomic_DNA"/>
</dbReference>
<name>B8HEF7_PSECP</name>